<dbReference type="EMBL" id="GIIL01003945">
    <property type="protein sequence ID" value="NOV47671.1"/>
    <property type="molecule type" value="Transcribed_RNA"/>
</dbReference>
<dbReference type="InterPro" id="IPR027410">
    <property type="entry name" value="TCP-1-like_intermed_sf"/>
</dbReference>
<dbReference type="AlphaFoldDB" id="A0A6M2DR82"/>
<keyword evidence="6 8" id="KW-0067">ATP-binding</keyword>
<keyword evidence="5 8" id="KW-0547">Nucleotide-binding</keyword>
<dbReference type="GO" id="GO:0005737">
    <property type="term" value="C:cytoplasm"/>
    <property type="evidence" value="ECO:0007669"/>
    <property type="project" value="UniProtKB-SubCell"/>
</dbReference>
<proteinExistence type="inferred from homology"/>
<evidence type="ECO:0000256" key="6">
    <source>
        <dbReference type="ARBA" id="ARBA00022840"/>
    </source>
</evidence>
<dbReference type="SUPFAM" id="SSF48592">
    <property type="entry name" value="GroEL equatorial domain-like"/>
    <property type="match status" value="1"/>
</dbReference>
<feature type="region of interest" description="Disordered" evidence="10">
    <location>
        <begin position="1"/>
        <end position="22"/>
    </location>
</feature>
<dbReference type="Gene3D" id="1.10.560.10">
    <property type="entry name" value="GroEL-like equatorial domain"/>
    <property type="match status" value="1"/>
</dbReference>
<evidence type="ECO:0000256" key="4">
    <source>
        <dbReference type="ARBA" id="ARBA00022490"/>
    </source>
</evidence>
<dbReference type="InterPro" id="IPR027413">
    <property type="entry name" value="GROEL-like_equatorial_sf"/>
</dbReference>
<protein>
    <recommendedName>
        <fullName evidence="3 9">T-complex protein 1 subunit delta</fullName>
    </recommendedName>
</protein>
<evidence type="ECO:0000256" key="2">
    <source>
        <dbReference type="ARBA" id="ARBA00008020"/>
    </source>
</evidence>
<dbReference type="InterPro" id="IPR017998">
    <property type="entry name" value="Chaperone_TCP-1"/>
</dbReference>
<evidence type="ECO:0000313" key="11">
    <source>
        <dbReference type="EMBL" id="NOV47671.1"/>
    </source>
</evidence>
<dbReference type="GO" id="GO:0016887">
    <property type="term" value="F:ATP hydrolysis activity"/>
    <property type="evidence" value="ECO:0007669"/>
    <property type="project" value="InterPro"/>
</dbReference>
<dbReference type="PANTHER" id="PTHR11353">
    <property type="entry name" value="CHAPERONIN"/>
    <property type="match status" value="1"/>
</dbReference>
<comment type="subcellular location">
    <subcellularLocation>
        <location evidence="1">Cytoplasm</location>
    </subcellularLocation>
</comment>
<dbReference type="GO" id="GO:0140662">
    <property type="term" value="F:ATP-dependent protein folding chaperone"/>
    <property type="evidence" value="ECO:0007669"/>
    <property type="project" value="InterPro"/>
</dbReference>
<evidence type="ECO:0000256" key="9">
    <source>
        <dbReference type="RuleBase" id="RU004192"/>
    </source>
</evidence>
<dbReference type="GO" id="GO:0005524">
    <property type="term" value="F:ATP binding"/>
    <property type="evidence" value="ECO:0007669"/>
    <property type="project" value="UniProtKB-KW"/>
</dbReference>
<dbReference type="NCBIfam" id="TIGR02342">
    <property type="entry name" value="chap_CCT_delta"/>
    <property type="match status" value="1"/>
</dbReference>
<dbReference type="SUPFAM" id="SSF52029">
    <property type="entry name" value="GroEL apical domain-like"/>
    <property type="match status" value="1"/>
</dbReference>
<dbReference type="InterPro" id="IPR002423">
    <property type="entry name" value="Cpn60/GroEL/TCP-1"/>
</dbReference>
<evidence type="ECO:0000256" key="7">
    <source>
        <dbReference type="ARBA" id="ARBA00023186"/>
    </source>
</evidence>
<dbReference type="InterPro" id="IPR054827">
    <property type="entry name" value="thermosome_alpha"/>
</dbReference>
<sequence>MAPKGFGDVKPQGQAYKDKSKPADIRSSNICAAKAVSDAVRTSLGPRGMDKMIQASNGEVTITNDGATILKEMNVTHPAAKMLVELSRAQDIEAGDGTTSVVVVAGALLEAAEKLLHRGLHPTAISDAFQRCASKAVEILTAMSQPIELSDRESLIKSASTSLNSKVVSQQSSLLAPIAVDAVTKVTEPGRENQVDLKDIKVIRKLGGTTEDTELVEGLVFTQKSAGVNGPKKVDKAKIGLIQFCISPPKTAMDHNVVVSDYAAMDRVLKEERAYILNIVKQIKKTGCNVLLVQKSILRDAVSDLALHFLDKIKVMVVKDIEREDIEFVCKTLNCRPIASLDHFLPENLVNADLVEEVQTGTSKFVKVTGIQNQGRTVTIIVRGSNKLVLDEAGRSLHDALCVIRCLVKKPSLIAGGGAPETELALKLAEHAQALEGVDSYCFRAFANAMEVIPSTLAENAGLNPISTITELRSRHAQGESMAGVNVRKGAITNILEENVVQPLLVSISAITLATETVRSILKIDDIVSILLKGIGLLINRFCNILQCDSHINTTSKKLVSIFLNFWIAITV</sequence>
<organism evidence="11">
    <name type="scientific">Xenopsylla cheopis</name>
    <name type="common">Oriental rat flea</name>
    <name type="synonym">Pulex cheopis</name>
    <dbReference type="NCBI Taxonomy" id="163159"/>
    <lineage>
        <taxon>Eukaryota</taxon>
        <taxon>Metazoa</taxon>
        <taxon>Ecdysozoa</taxon>
        <taxon>Arthropoda</taxon>
        <taxon>Hexapoda</taxon>
        <taxon>Insecta</taxon>
        <taxon>Pterygota</taxon>
        <taxon>Neoptera</taxon>
        <taxon>Endopterygota</taxon>
        <taxon>Siphonaptera</taxon>
        <taxon>Pulicidae</taxon>
        <taxon>Xenopsyllinae</taxon>
        <taxon>Xenopsylla</taxon>
    </lineage>
</organism>
<dbReference type="InterPro" id="IPR027409">
    <property type="entry name" value="GroEL-like_apical_dom_sf"/>
</dbReference>
<dbReference type="PROSITE" id="PS00995">
    <property type="entry name" value="TCP1_3"/>
    <property type="match status" value="1"/>
</dbReference>
<dbReference type="FunFam" id="3.50.7.10:FF:000010">
    <property type="entry name" value="T-complex protein 1 subunit delta"/>
    <property type="match status" value="1"/>
</dbReference>
<comment type="similarity">
    <text evidence="2 8">Belongs to the TCP-1 chaperonin family.</text>
</comment>
<dbReference type="GO" id="GO:0051082">
    <property type="term" value="F:unfolded protein binding"/>
    <property type="evidence" value="ECO:0007669"/>
    <property type="project" value="InterPro"/>
</dbReference>
<name>A0A6M2DR82_XENCH</name>
<dbReference type="InterPro" id="IPR053374">
    <property type="entry name" value="TCP-1_chaperonin"/>
</dbReference>
<dbReference type="InterPro" id="IPR002194">
    <property type="entry name" value="Chaperonin_TCP-1_CS"/>
</dbReference>
<evidence type="ECO:0000256" key="1">
    <source>
        <dbReference type="ARBA" id="ARBA00004496"/>
    </source>
</evidence>
<reference evidence="11" key="1">
    <citation type="submission" date="2020-03" db="EMBL/GenBank/DDBJ databases">
        <title>Transcriptomic Profiling of the Digestive Tract of the Rat Flea, Xenopsylla cheopis, Following Blood Feeding and Infection with Yersinia pestis.</title>
        <authorList>
            <person name="Bland D.M."/>
            <person name="Martens C.A."/>
            <person name="Virtaneva K."/>
            <person name="Kanakabandi K."/>
            <person name="Long D."/>
            <person name="Rosenke R."/>
            <person name="Saturday G.A."/>
            <person name="Hoyt F.H."/>
            <person name="Bruno D.P."/>
            <person name="Ribeiro J.M.C."/>
            <person name="Hinnebusch J."/>
        </authorList>
    </citation>
    <scope>NUCLEOTIDE SEQUENCE</scope>
</reference>
<dbReference type="SUPFAM" id="SSF54849">
    <property type="entry name" value="GroEL-intermediate domain like"/>
    <property type="match status" value="1"/>
</dbReference>
<dbReference type="NCBIfam" id="NF041082">
    <property type="entry name" value="thermosome_alpha"/>
    <property type="match status" value="1"/>
</dbReference>
<dbReference type="Pfam" id="PF00118">
    <property type="entry name" value="Cpn60_TCP1"/>
    <property type="match status" value="1"/>
</dbReference>
<dbReference type="PROSITE" id="PS00750">
    <property type="entry name" value="TCP1_1"/>
    <property type="match status" value="1"/>
</dbReference>
<dbReference type="Gene3D" id="3.30.260.10">
    <property type="entry name" value="TCP-1-like chaperonin intermediate domain"/>
    <property type="match status" value="1"/>
</dbReference>
<accession>A0A6M2DR82</accession>
<evidence type="ECO:0000256" key="5">
    <source>
        <dbReference type="ARBA" id="ARBA00022741"/>
    </source>
</evidence>
<keyword evidence="4" id="KW-0963">Cytoplasm</keyword>
<dbReference type="InterPro" id="IPR012717">
    <property type="entry name" value="Chap_CCT_delta"/>
</dbReference>
<evidence type="ECO:0000256" key="3">
    <source>
        <dbReference type="ARBA" id="ARBA00016107"/>
    </source>
</evidence>
<keyword evidence="7 8" id="KW-0143">Chaperone</keyword>
<dbReference type="Gene3D" id="3.50.7.10">
    <property type="entry name" value="GroEL"/>
    <property type="match status" value="1"/>
</dbReference>
<dbReference type="PRINTS" id="PR00304">
    <property type="entry name" value="TCOMPLEXTCP1"/>
</dbReference>
<evidence type="ECO:0000256" key="10">
    <source>
        <dbReference type="SAM" id="MobiDB-lite"/>
    </source>
</evidence>
<dbReference type="PROSITE" id="PS00751">
    <property type="entry name" value="TCP1_2"/>
    <property type="match status" value="1"/>
</dbReference>
<dbReference type="NCBIfam" id="NF041083">
    <property type="entry name" value="thermosome_beta"/>
    <property type="match status" value="1"/>
</dbReference>
<dbReference type="CDD" id="cd03338">
    <property type="entry name" value="TCP1_delta"/>
    <property type="match status" value="1"/>
</dbReference>
<evidence type="ECO:0000256" key="8">
    <source>
        <dbReference type="RuleBase" id="RU004187"/>
    </source>
</evidence>